<proteinExistence type="predicted"/>
<sequence length="65" mass="7014">MGQAVRRAVWAVAHIGHHVRSPTIHPFVSAKATASVRLATAAAKVCSHTSHRTVQPRLPVDRTNV</sequence>
<evidence type="ECO:0000313" key="1">
    <source>
        <dbReference type="EMBL" id="AII11400.1"/>
    </source>
</evidence>
<accession>A0A076EZM9</accession>
<keyword evidence="1" id="KW-0614">Plasmid</keyword>
<reference evidence="1 2" key="1">
    <citation type="submission" date="2014-07" db="EMBL/GenBank/DDBJ databases">
        <title>Genome Sequence of Rhodococcus opacus Strain R7, a Biodegrader of Mono- and Polycyclic Aromatic Hydrocarbons.</title>
        <authorList>
            <person name="Di Gennaro P."/>
            <person name="Zampolli J."/>
            <person name="Presti I."/>
            <person name="Cappelletti M."/>
            <person name="D'Ursi P."/>
            <person name="Orro A."/>
            <person name="Mezzelani A."/>
            <person name="Milanesi L."/>
        </authorList>
    </citation>
    <scope>NUCLEOTIDE SEQUENCE [LARGE SCALE GENOMIC DNA]</scope>
    <source>
        <strain evidence="1 2">R7</strain>
        <plasmid evidence="1">pPDG4</plasmid>
    </source>
</reference>
<organism evidence="1 2">
    <name type="scientific">Rhodococcus opacus</name>
    <name type="common">Nocardia opaca</name>
    <dbReference type="NCBI Taxonomy" id="37919"/>
    <lineage>
        <taxon>Bacteria</taxon>
        <taxon>Bacillati</taxon>
        <taxon>Actinomycetota</taxon>
        <taxon>Actinomycetes</taxon>
        <taxon>Mycobacteriales</taxon>
        <taxon>Nocardiaceae</taxon>
        <taxon>Rhodococcus</taxon>
    </lineage>
</organism>
<protein>
    <submittedName>
        <fullName evidence="1">Uncharacterized protein</fullName>
    </submittedName>
</protein>
<dbReference type="EMBL" id="CP008951">
    <property type="protein sequence ID" value="AII11400.1"/>
    <property type="molecule type" value="Genomic_DNA"/>
</dbReference>
<dbReference type="Proteomes" id="UP000028488">
    <property type="component" value="Plasmid pPDG4"/>
</dbReference>
<geneLocation type="plasmid" evidence="1 2">
    <name>pPDG4</name>
</geneLocation>
<dbReference type="AlphaFoldDB" id="A0A076EZM9"/>
<name>A0A076EZM9_RHOOP</name>
<gene>
    <name evidence="1" type="ORF">EP51_46240</name>
</gene>
<evidence type="ECO:0000313" key="2">
    <source>
        <dbReference type="Proteomes" id="UP000028488"/>
    </source>
</evidence>